<evidence type="ECO:0000313" key="12">
    <source>
        <dbReference type="Proteomes" id="UP000041254"/>
    </source>
</evidence>
<proteinExistence type="inferred from homology"/>
<dbReference type="PROSITE" id="PS51686">
    <property type="entry name" value="SAM_MT_RSMB_NOP"/>
    <property type="match status" value="1"/>
</dbReference>
<reference evidence="11 12" key="1">
    <citation type="submission" date="2014-11" db="EMBL/GenBank/DDBJ databases">
        <authorList>
            <person name="Zhu J."/>
            <person name="Qi W."/>
            <person name="Song R."/>
        </authorList>
    </citation>
    <scope>NUCLEOTIDE SEQUENCE [LARGE SCALE GENOMIC DNA]</scope>
</reference>
<sequence length="656" mass="71834">MGCGCHQIALIALYYSAFAALSRQPVHLEAFMTPTALQQSLDSRRHLLRTGRSRGGDSLSRLQGALPEAYVEYVSGLLPANKTDAFIKSCGTRLRPSIRVNTLKGSVGEFISRHRRGDARNAEWDFKPIPWCPEGLWISPSSNGSDLSDLQLGSRLEHLAGLYYVQEASSMLPVTALLDGGDLDTRDSDLKILDMAAAPGSKTTQLAARLANRGLVCANELSASRLKGLFSNVQRTGTTNTILTQADGRDFPHHEGSAALFDAVLLDAPCSGEGTVRKNPKEELPSWSLRSVLRLQSLQKGLIDAAMGMLREGGVLVYSTCTLNHYENEEVVRWLLEESGHVGRVEVVRLDGLCGGSLRRSATDEGFLHVWPHHFDCEGFFVAKLRKKAGGHSAFAAAAPLSLVGSLTAQQVARESLSAPAAATALRDREPRRRTQRMVRSELSSPPSFHRWLDRFEPPSTEEARQLHSFFTSRYGFGKVAEWHEEGRLRIRRARTREGRQQGAKRGNGGAQQQPRVDEWWLLPTGAASFLNSIGGASRVKVSRVGVKIAERPIAAVKRRKEGVADGGVRPTHEMVMAFGGEFSGGAVDVSDEEARLFCRGHDLPLTHGDSGACLTDRCDIVVRWAGLPLGVGRVQMERGRLKNMLPRDVVRDTVV</sequence>
<keyword evidence="9" id="KW-0732">Signal</keyword>
<feature type="binding site" evidence="7">
    <location>
        <position position="247"/>
    </location>
    <ligand>
        <name>S-adenosyl-L-methionine</name>
        <dbReference type="ChEBI" id="CHEBI:59789"/>
    </ligand>
</feature>
<dbReference type="Gene3D" id="3.30.70.1170">
    <property type="entry name" value="Sun protein, domain 3"/>
    <property type="match status" value="1"/>
</dbReference>
<keyword evidence="4 7" id="KW-0808">Transferase</keyword>
<dbReference type="VEuPathDB" id="CryptoDB:Vbra_15645"/>
<feature type="binding site" evidence="7">
    <location>
        <begin position="196"/>
        <end position="202"/>
    </location>
    <ligand>
        <name>S-adenosyl-L-methionine</name>
        <dbReference type="ChEBI" id="CHEBI:59789"/>
    </ligand>
</feature>
<dbReference type="InParanoid" id="A0A0G4FL70"/>
<dbReference type="InterPro" id="IPR031341">
    <property type="entry name" value="Methyltr_RsmF_N"/>
</dbReference>
<dbReference type="Pfam" id="PF17125">
    <property type="entry name" value="Methyltr_RsmF_N"/>
    <property type="match status" value="1"/>
</dbReference>
<keyword evidence="2" id="KW-0963">Cytoplasm</keyword>
<feature type="signal peptide" evidence="9">
    <location>
        <begin position="1"/>
        <end position="19"/>
    </location>
</feature>
<gene>
    <name evidence="11" type="ORF">Vbra_15645</name>
</gene>
<evidence type="ECO:0000256" key="6">
    <source>
        <dbReference type="ARBA" id="ARBA00022884"/>
    </source>
</evidence>
<dbReference type="InterPro" id="IPR029063">
    <property type="entry name" value="SAM-dependent_MTases_sf"/>
</dbReference>
<keyword evidence="5 7" id="KW-0949">S-adenosyl-L-methionine</keyword>
<feature type="chain" id="PRO_5005188773" description="SAM-dependent MTase RsmB/NOP-type domain-containing protein" evidence="9">
    <location>
        <begin position="20"/>
        <end position="656"/>
    </location>
</feature>
<evidence type="ECO:0000256" key="8">
    <source>
        <dbReference type="SAM" id="MobiDB-lite"/>
    </source>
</evidence>
<evidence type="ECO:0000259" key="10">
    <source>
        <dbReference type="PROSITE" id="PS51686"/>
    </source>
</evidence>
<dbReference type="NCBIfam" id="TIGR00446">
    <property type="entry name" value="nop2p"/>
    <property type="match status" value="1"/>
</dbReference>
<protein>
    <recommendedName>
        <fullName evidence="10">SAM-dependent MTase RsmB/NOP-type domain-containing protein</fullName>
    </recommendedName>
</protein>
<dbReference type="InterPro" id="IPR049560">
    <property type="entry name" value="MeTrfase_RsmB-F_NOP2_cat"/>
</dbReference>
<evidence type="ECO:0000256" key="1">
    <source>
        <dbReference type="ARBA" id="ARBA00007494"/>
    </source>
</evidence>
<accession>A0A0G4FL70</accession>
<evidence type="ECO:0000256" key="5">
    <source>
        <dbReference type="ARBA" id="ARBA00022691"/>
    </source>
</evidence>
<dbReference type="GO" id="GO:0003723">
    <property type="term" value="F:RNA binding"/>
    <property type="evidence" value="ECO:0007669"/>
    <property type="project" value="UniProtKB-UniRule"/>
</dbReference>
<evidence type="ECO:0000313" key="11">
    <source>
        <dbReference type="EMBL" id="CEM14127.1"/>
    </source>
</evidence>
<evidence type="ECO:0000256" key="3">
    <source>
        <dbReference type="ARBA" id="ARBA00022603"/>
    </source>
</evidence>
<dbReference type="OrthoDB" id="260824at2759"/>
<name>A0A0G4FL70_VITBC</name>
<feature type="binding site" evidence="7">
    <location>
        <position position="220"/>
    </location>
    <ligand>
        <name>S-adenosyl-L-methionine</name>
        <dbReference type="ChEBI" id="CHEBI:59789"/>
    </ligand>
</feature>
<keyword evidence="3 7" id="KW-0489">Methyltransferase</keyword>
<feature type="binding site" evidence="7">
    <location>
        <position position="267"/>
    </location>
    <ligand>
        <name>S-adenosyl-L-methionine</name>
        <dbReference type="ChEBI" id="CHEBI:59789"/>
    </ligand>
</feature>
<dbReference type="Pfam" id="PF01189">
    <property type="entry name" value="Methyltr_RsmB-F"/>
    <property type="match status" value="1"/>
</dbReference>
<evidence type="ECO:0000256" key="9">
    <source>
        <dbReference type="SAM" id="SignalP"/>
    </source>
</evidence>
<dbReference type="PANTHER" id="PTHR22807:SF30">
    <property type="entry name" value="28S RRNA (CYTOSINE(4447)-C(5))-METHYLTRANSFERASE-RELATED"/>
    <property type="match status" value="1"/>
</dbReference>
<evidence type="ECO:0000256" key="4">
    <source>
        <dbReference type="ARBA" id="ARBA00022679"/>
    </source>
</evidence>
<evidence type="ECO:0000256" key="7">
    <source>
        <dbReference type="PROSITE-ProRule" id="PRU01023"/>
    </source>
</evidence>
<dbReference type="Gene3D" id="3.10.450.720">
    <property type="match status" value="1"/>
</dbReference>
<dbReference type="GO" id="GO:0009383">
    <property type="term" value="F:rRNA (cytosine-C5-)-methyltransferase activity"/>
    <property type="evidence" value="ECO:0007669"/>
    <property type="project" value="TreeGrafter"/>
</dbReference>
<dbReference type="PRINTS" id="PR02008">
    <property type="entry name" value="RCMTFAMILY"/>
</dbReference>
<dbReference type="GO" id="GO:0070475">
    <property type="term" value="P:rRNA base methylation"/>
    <property type="evidence" value="ECO:0007669"/>
    <property type="project" value="TreeGrafter"/>
</dbReference>
<dbReference type="Gene3D" id="3.40.50.150">
    <property type="entry name" value="Vaccinia Virus protein VP39"/>
    <property type="match status" value="1"/>
</dbReference>
<dbReference type="SUPFAM" id="SSF53335">
    <property type="entry name" value="S-adenosyl-L-methionine-dependent methyltransferases"/>
    <property type="match status" value="1"/>
</dbReference>
<comment type="similarity">
    <text evidence="1 7">Belongs to the class I-like SAM-binding methyltransferase superfamily. RsmB/NOP family.</text>
</comment>
<keyword evidence="12" id="KW-1185">Reference proteome</keyword>
<feature type="domain" description="SAM-dependent MTase RsmB/NOP-type" evidence="10">
    <location>
        <begin position="86"/>
        <end position="388"/>
    </location>
</feature>
<evidence type="ECO:0000256" key="2">
    <source>
        <dbReference type="ARBA" id="ARBA00022490"/>
    </source>
</evidence>
<keyword evidence="6 7" id="KW-0694">RNA-binding</keyword>
<dbReference type="InterPro" id="IPR011023">
    <property type="entry name" value="Nop2p"/>
</dbReference>
<feature type="region of interest" description="Disordered" evidence="8">
    <location>
        <begin position="494"/>
        <end position="516"/>
    </location>
</feature>
<dbReference type="PhylomeDB" id="A0A0G4FL70"/>
<dbReference type="PROSITE" id="PS01153">
    <property type="entry name" value="NOL1_NOP2_SUN"/>
    <property type="match status" value="1"/>
</dbReference>
<dbReference type="InterPro" id="IPR023267">
    <property type="entry name" value="RCMT"/>
</dbReference>
<dbReference type="EMBL" id="CDMY01000454">
    <property type="protein sequence ID" value="CEM14127.1"/>
    <property type="molecule type" value="Genomic_DNA"/>
</dbReference>
<dbReference type="InterPro" id="IPR018314">
    <property type="entry name" value="RsmB/NOL1/NOP2-like_CS"/>
</dbReference>
<feature type="active site" description="Nucleophile" evidence="7">
    <location>
        <position position="321"/>
    </location>
</feature>
<feature type="region of interest" description="Disordered" evidence="8">
    <location>
        <begin position="420"/>
        <end position="441"/>
    </location>
</feature>
<dbReference type="Proteomes" id="UP000041254">
    <property type="component" value="Unassembled WGS sequence"/>
</dbReference>
<dbReference type="STRING" id="1169540.A0A0G4FL70"/>
<dbReference type="AlphaFoldDB" id="A0A0G4FL70"/>
<organism evidence="11 12">
    <name type="scientific">Vitrella brassicaformis (strain CCMP3155)</name>
    <dbReference type="NCBI Taxonomy" id="1169540"/>
    <lineage>
        <taxon>Eukaryota</taxon>
        <taxon>Sar</taxon>
        <taxon>Alveolata</taxon>
        <taxon>Colpodellida</taxon>
        <taxon>Vitrellaceae</taxon>
        <taxon>Vitrella</taxon>
    </lineage>
</organism>
<dbReference type="InterPro" id="IPR001678">
    <property type="entry name" value="MeTrfase_RsmB-F_NOP2_dom"/>
</dbReference>
<dbReference type="PANTHER" id="PTHR22807">
    <property type="entry name" value="NOP2 YEAST -RELATED NOL1/NOP2/FMU SUN DOMAIN-CONTAINING"/>
    <property type="match status" value="1"/>
</dbReference>